<dbReference type="GeneID" id="45424055"/>
<name>A0ABV1MBC9_9MYCO</name>
<dbReference type="InterPro" id="IPR013216">
    <property type="entry name" value="Methyltransf_11"/>
</dbReference>
<dbReference type="Gene3D" id="3.40.50.150">
    <property type="entry name" value="Vaccinia Virus protein VP39"/>
    <property type="match status" value="1"/>
</dbReference>
<keyword evidence="2" id="KW-0808">Transferase</keyword>
<dbReference type="PANTHER" id="PTHR43861">
    <property type="entry name" value="TRANS-ACONITATE 2-METHYLTRANSFERASE-RELATED"/>
    <property type="match status" value="1"/>
</dbReference>
<dbReference type="RefSeq" id="WP_044079622.1">
    <property type="nucleotide sequence ID" value="NZ_JACEGU010000001.1"/>
</dbReference>
<dbReference type="GO" id="GO:0032259">
    <property type="term" value="P:methylation"/>
    <property type="evidence" value="ECO:0007669"/>
    <property type="project" value="UniProtKB-KW"/>
</dbReference>
<reference evidence="2 3" key="1">
    <citation type="submission" date="2024-05" db="EMBL/GenBank/DDBJ databases">
        <title>Whole genome sequences of Mycobacterium canettii strains associated with human tuberculosis in Canada.</title>
        <authorList>
            <person name="Islam M.R."/>
            <person name="Soualhine H."/>
        </authorList>
    </citation>
    <scope>NUCLEOTIDE SEQUENCE [LARGE SCALE GENOMIC DNA]</scope>
    <source>
        <strain evidence="2 3">1901080</strain>
    </source>
</reference>
<sequence length="212" mass="23380">MSCTCPQPWQAFDDVNDQPWNANIHYDALLDAMVRPGAQCVLDVGCGDGLLAARLARRIPYVTAVDIDAPVLQRAQTRFANAPIRWLHADIMTAELPNAGFDAVVSNAALHHIEDTRTALSRLGGLVTPGGTLAVVTFVKPSLRNGLWHLTSWVACGMANRVKGKWEHSAPIKWPPPQTLYELRSHVRALLPGARIRRLLYGRVLVTWRAPV</sequence>
<dbReference type="InterPro" id="IPR029063">
    <property type="entry name" value="SAM-dependent_MTases_sf"/>
</dbReference>
<dbReference type="PANTHER" id="PTHR43861:SF1">
    <property type="entry name" value="TRANS-ACONITATE 2-METHYLTRANSFERASE"/>
    <property type="match status" value="1"/>
</dbReference>
<dbReference type="EMBL" id="JBEEEP010000008">
    <property type="protein sequence ID" value="MEQ6319592.1"/>
    <property type="molecule type" value="Genomic_DNA"/>
</dbReference>
<evidence type="ECO:0000313" key="2">
    <source>
        <dbReference type="EMBL" id="MEQ6319592.1"/>
    </source>
</evidence>
<keyword evidence="3" id="KW-1185">Reference proteome</keyword>
<dbReference type="SUPFAM" id="SSF53335">
    <property type="entry name" value="S-adenosyl-L-methionine-dependent methyltransferases"/>
    <property type="match status" value="1"/>
</dbReference>
<proteinExistence type="predicted"/>
<dbReference type="EC" id="2.1.-.-" evidence="2"/>
<organism evidence="2 3">
    <name type="scientific">Mycobacterium canetti</name>
    <dbReference type="NCBI Taxonomy" id="78331"/>
    <lineage>
        <taxon>Bacteria</taxon>
        <taxon>Bacillati</taxon>
        <taxon>Actinomycetota</taxon>
        <taxon>Actinomycetes</taxon>
        <taxon>Mycobacteriales</taxon>
        <taxon>Mycobacteriaceae</taxon>
        <taxon>Mycobacterium</taxon>
        <taxon>Mycobacterium tuberculosis complex</taxon>
    </lineage>
</organism>
<evidence type="ECO:0000259" key="1">
    <source>
        <dbReference type="Pfam" id="PF08241"/>
    </source>
</evidence>
<accession>A0ABV1MBC9</accession>
<keyword evidence="2" id="KW-0489">Methyltransferase</keyword>
<gene>
    <name evidence="2" type="ORF">ABDZ14_04740</name>
</gene>
<feature type="domain" description="Methyltransferase type 11" evidence="1">
    <location>
        <begin position="42"/>
        <end position="134"/>
    </location>
</feature>
<comment type="caution">
    <text evidence="2">The sequence shown here is derived from an EMBL/GenBank/DDBJ whole genome shotgun (WGS) entry which is preliminary data.</text>
</comment>
<dbReference type="GO" id="GO:0008168">
    <property type="term" value="F:methyltransferase activity"/>
    <property type="evidence" value="ECO:0007669"/>
    <property type="project" value="UniProtKB-KW"/>
</dbReference>
<evidence type="ECO:0000313" key="3">
    <source>
        <dbReference type="Proteomes" id="UP001485476"/>
    </source>
</evidence>
<dbReference type="Pfam" id="PF08241">
    <property type="entry name" value="Methyltransf_11"/>
    <property type="match status" value="1"/>
</dbReference>
<dbReference type="Proteomes" id="UP001485476">
    <property type="component" value="Unassembled WGS sequence"/>
</dbReference>
<protein>
    <submittedName>
        <fullName evidence="2">Class I SAM-dependent methyltransferase</fullName>
        <ecNumber evidence="2">2.1.-.-</ecNumber>
    </submittedName>
</protein>
<dbReference type="CDD" id="cd02440">
    <property type="entry name" value="AdoMet_MTases"/>
    <property type="match status" value="1"/>
</dbReference>